<protein>
    <submittedName>
        <fullName evidence="1">Uncharacterized protein</fullName>
    </submittedName>
</protein>
<dbReference type="Proteomes" id="UP000790377">
    <property type="component" value="Unassembled WGS sequence"/>
</dbReference>
<keyword evidence="2" id="KW-1185">Reference proteome</keyword>
<evidence type="ECO:0000313" key="2">
    <source>
        <dbReference type="Proteomes" id="UP000790377"/>
    </source>
</evidence>
<sequence>MDFPSGPGAPGGPISPDAWKRAVYRSAPHHFYVELMLPEKQGGSYSYGIRVCPIKDDRASVSSSSNSISSRGSNIEYDVWRRWEDCLYFQETLETEYARMAREKRARLAAGKGVKKDGMYVQSDHAASFESLPPGPDPHSIGRDIHDYIPKLSKKGTLFRASQATIETRFHEFRAMIDALFSDTVPTLIKELKATRTFTDFFGYWRRDHDLALKLQKAAADRPRNSISSSVFSSYFSASSPALDNSHKSSLHSPQKQLPRRGSATSDSSSSDLSLPIPNKNLGHPPSLDDRSSRSRSQSTASIPMPPTPSSTSHQTNDSFPFRVPVIVSQEAPINFGHNPHHSPDIAGNERPTSSVLEALPEDRELSSPVAIGKGDARNGDMYRPPLRKRAGSSASDANRSYRIFNTPPHSPSASEFTEGSPGEHAGTPSTRYARYSWQTTSSITSTHAATYFAELGVDLALPTPHPEQGHRPRASMCSMASFMTDSSADAVIPRQSRRSMSGKPRQPRPMSFPEEEEWDDPEPWADGEYDEGDEQDLDEDLLDSYFYDAIGPYSPVPDSRADTPTCDTSFTPVPPERPARTPSIRHGYQGHSAKRSSVTTISSGSTASSDRTSISIKAMHENNIIMLRVPSISSYEDVRQKIYDKFVGQAGSPLSESFAMALLVPSPVERQGGTRQRTTSLTSASAADRGDTRLEFISSHDDWEHAITQHGNKVLLRLIGSQAL</sequence>
<name>A0ACB8AJS1_9AGAM</name>
<gene>
    <name evidence="1" type="ORF">BJ138DRAFT_1111675</name>
</gene>
<accession>A0ACB8AJS1</accession>
<evidence type="ECO:0000313" key="1">
    <source>
        <dbReference type="EMBL" id="KAH7913233.1"/>
    </source>
</evidence>
<reference evidence="1" key="1">
    <citation type="journal article" date="2021" name="New Phytol.">
        <title>Evolutionary innovations through gain and loss of genes in the ectomycorrhizal Boletales.</title>
        <authorList>
            <person name="Wu G."/>
            <person name="Miyauchi S."/>
            <person name="Morin E."/>
            <person name="Kuo A."/>
            <person name="Drula E."/>
            <person name="Varga T."/>
            <person name="Kohler A."/>
            <person name="Feng B."/>
            <person name="Cao Y."/>
            <person name="Lipzen A."/>
            <person name="Daum C."/>
            <person name="Hundley H."/>
            <person name="Pangilinan J."/>
            <person name="Johnson J."/>
            <person name="Barry K."/>
            <person name="LaButti K."/>
            <person name="Ng V."/>
            <person name="Ahrendt S."/>
            <person name="Min B."/>
            <person name="Choi I.G."/>
            <person name="Park H."/>
            <person name="Plett J.M."/>
            <person name="Magnuson J."/>
            <person name="Spatafora J.W."/>
            <person name="Nagy L.G."/>
            <person name="Henrissat B."/>
            <person name="Grigoriev I.V."/>
            <person name="Yang Z.L."/>
            <person name="Xu J."/>
            <person name="Martin F.M."/>
        </authorList>
    </citation>
    <scope>NUCLEOTIDE SEQUENCE</scope>
    <source>
        <strain evidence="1">ATCC 28755</strain>
    </source>
</reference>
<proteinExistence type="predicted"/>
<dbReference type="EMBL" id="MU267635">
    <property type="protein sequence ID" value="KAH7913233.1"/>
    <property type="molecule type" value="Genomic_DNA"/>
</dbReference>
<organism evidence="1 2">
    <name type="scientific">Hygrophoropsis aurantiaca</name>
    <dbReference type="NCBI Taxonomy" id="72124"/>
    <lineage>
        <taxon>Eukaryota</taxon>
        <taxon>Fungi</taxon>
        <taxon>Dikarya</taxon>
        <taxon>Basidiomycota</taxon>
        <taxon>Agaricomycotina</taxon>
        <taxon>Agaricomycetes</taxon>
        <taxon>Agaricomycetidae</taxon>
        <taxon>Boletales</taxon>
        <taxon>Coniophorineae</taxon>
        <taxon>Hygrophoropsidaceae</taxon>
        <taxon>Hygrophoropsis</taxon>
    </lineage>
</organism>
<comment type="caution">
    <text evidence="1">The sequence shown here is derived from an EMBL/GenBank/DDBJ whole genome shotgun (WGS) entry which is preliminary data.</text>
</comment>